<reference evidence="2 3" key="1">
    <citation type="submission" date="2012-12" db="EMBL/GenBank/DDBJ databases">
        <title>Novel taxa of Listeriaceae from agricultural environments in the United States.</title>
        <authorList>
            <person name="den Bakker H.C."/>
            <person name="Allred A."/>
            <person name="Warchocki S."/>
            <person name="Wright E.M."/>
            <person name="Burrell A."/>
            <person name="Nightingale K.K."/>
            <person name="Kephart D."/>
            <person name="Wiedmann M."/>
        </authorList>
    </citation>
    <scope>NUCLEOTIDE SEQUENCE [LARGE SCALE GENOMIC DNA]</scope>
    <source>
        <strain evidence="2 3">FSL F6-1183</strain>
    </source>
</reference>
<dbReference type="EMBL" id="AODG01000019">
    <property type="protein sequence ID" value="EUJ25994.1"/>
    <property type="molecule type" value="Genomic_DNA"/>
</dbReference>
<name>A0A829R3Z2_LISGR</name>
<evidence type="ECO:0000313" key="3">
    <source>
        <dbReference type="Proteomes" id="UP000019251"/>
    </source>
</evidence>
<protein>
    <submittedName>
        <fullName evidence="2">Uncharacterized protein</fullName>
    </submittedName>
</protein>
<dbReference type="Proteomes" id="UP000019251">
    <property type="component" value="Unassembled WGS sequence"/>
</dbReference>
<evidence type="ECO:0000256" key="1">
    <source>
        <dbReference type="SAM" id="MobiDB-lite"/>
    </source>
</evidence>
<evidence type="ECO:0000313" key="2">
    <source>
        <dbReference type="EMBL" id="EUJ25994.1"/>
    </source>
</evidence>
<sequence>MEKVLTKAKKLGIFINVADTHKALRQGKKRPLKTEQKEDEMVTEQYVSEHRKRKQKVVSK</sequence>
<organism evidence="2 3">
    <name type="scientific">Listeria grayi FSL F6-1183</name>
    <dbReference type="NCBI Taxonomy" id="1265827"/>
    <lineage>
        <taxon>Bacteria</taxon>
        <taxon>Bacillati</taxon>
        <taxon>Bacillota</taxon>
        <taxon>Bacilli</taxon>
        <taxon>Bacillales</taxon>
        <taxon>Listeriaceae</taxon>
        <taxon>Listeria</taxon>
    </lineage>
</organism>
<feature type="compositionally biased region" description="Basic residues" evidence="1">
    <location>
        <begin position="50"/>
        <end position="60"/>
    </location>
</feature>
<accession>A0A829R3Z2</accession>
<feature type="region of interest" description="Disordered" evidence="1">
    <location>
        <begin position="23"/>
        <end position="60"/>
    </location>
</feature>
<proteinExistence type="predicted"/>
<comment type="caution">
    <text evidence="2">The sequence shown here is derived from an EMBL/GenBank/DDBJ whole genome shotgun (WGS) entry which is preliminary data.</text>
</comment>
<dbReference type="AlphaFoldDB" id="A0A829R3Z2"/>
<gene>
    <name evidence="2" type="ORF">LMUR_13919</name>
</gene>